<gene>
    <name evidence="1" type="ORF">M9Y10_045496</name>
</gene>
<evidence type="ECO:0000313" key="1">
    <source>
        <dbReference type="EMBL" id="KAK8882853.1"/>
    </source>
</evidence>
<evidence type="ECO:0000313" key="2">
    <source>
        <dbReference type="Proteomes" id="UP001470230"/>
    </source>
</evidence>
<proteinExistence type="predicted"/>
<dbReference type="Gene3D" id="3.80.10.10">
    <property type="entry name" value="Ribonuclease Inhibitor"/>
    <property type="match status" value="3"/>
</dbReference>
<dbReference type="PANTHER" id="PTHR45661">
    <property type="entry name" value="SURFACE ANTIGEN"/>
    <property type="match status" value="1"/>
</dbReference>
<dbReference type="PANTHER" id="PTHR45661:SF3">
    <property type="entry name" value="IG-LIKE DOMAIN-CONTAINING PROTEIN"/>
    <property type="match status" value="1"/>
</dbReference>
<dbReference type="EMBL" id="JAPFFF010000009">
    <property type="protein sequence ID" value="KAK8882853.1"/>
    <property type="molecule type" value="Genomic_DNA"/>
</dbReference>
<comment type="caution">
    <text evidence="1">The sequence shown here is derived from an EMBL/GenBank/DDBJ whole genome shotgun (WGS) entry which is preliminary data.</text>
</comment>
<dbReference type="Pfam" id="PF13306">
    <property type="entry name" value="LRR_5"/>
    <property type="match status" value="3"/>
</dbReference>
<dbReference type="SUPFAM" id="SSF52058">
    <property type="entry name" value="L domain-like"/>
    <property type="match status" value="1"/>
</dbReference>
<accession>A0ABR2JW54</accession>
<dbReference type="InterPro" id="IPR032675">
    <property type="entry name" value="LRR_dom_sf"/>
</dbReference>
<dbReference type="InterPro" id="IPR053139">
    <property type="entry name" value="Surface_bspA-like"/>
</dbReference>
<protein>
    <submittedName>
        <fullName evidence="1">Beta-1,3-glucan linked protein</fullName>
    </submittedName>
</protein>
<dbReference type="InterPro" id="IPR026906">
    <property type="entry name" value="LRR_5"/>
</dbReference>
<name>A0ABR2JW54_9EUKA</name>
<dbReference type="Proteomes" id="UP001470230">
    <property type="component" value="Unassembled WGS sequence"/>
</dbReference>
<sequence length="278" mass="31572">MYIGTCAFSQTAIESITIPSHVNSIFDNVFSECVQLRTVNFSANSELKFIVETITIPKHVQKIELFAFSYFQNSTSVDFEPNSELCYFDVNMFSGCSIQYLTIPSNVDRFKPNLFSGFSDSCNICISPDNHNLALINNRILLGKTDKNSDNFDILFFARRDIEEANIPDFVKIIGPLSFTKCKQLRTVHFTENSQLTIIDIDAFSDSSLQSIIIPKSVTQIKANAFSNCKFQNIVFPEDSQLREVDSKSFRHASFRNATIPHRLTNLIHIINICTLFL</sequence>
<keyword evidence="2" id="KW-1185">Reference proteome</keyword>
<organism evidence="1 2">
    <name type="scientific">Tritrichomonas musculus</name>
    <dbReference type="NCBI Taxonomy" id="1915356"/>
    <lineage>
        <taxon>Eukaryota</taxon>
        <taxon>Metamonada</taxon>
        <taxon>Parabasalia</taxon>
        <taxon>Tritrichomonadida</taxon>
        <taxon>Tritrichomonadidae</taxon>
        <taxon>Tritrichomonas</taxon>
    </lineage>
</organism>
<reference evidence="1 2" key="1">
    <citation type="submission" date="2024-04" db="EMBL/GenBank/DDBJ databases">
        <title>Tritrichomonas musculus Genome.</title>
        <authorList>
            <person name="Alves-Ferreira E."/>
            <person name="Grigg M."/>
            <person name="Lorenzi H."/>
            <person name="Galac M."/>
        </authorList>
    </citation>
    <scope>NUCLEOTIDE SEQUENCE [LARGE SCALE GENOMIC DNA]</scope>
    <source>
        <strain evidence="1 2">EAF2021</strain>
    </source>
</reference>